<dbReference type="InterPro" id="IPR019533">
    <property type="entry name" value="Peptidase_S26"/>
</dbReference>
<keyword evidence="2" id="KW-0812">Transmembrane</keyword>
<evidence type="ECO:0000313" key="3">
    <source>
        <dbReference type="EMBL" id="MFD2757269.1"/>
    </source>
</evidence>
<keyword evidence="2" id="KW-1133">Transmembrane helix</keyword>
<dbReference type="Proteomes" id="UP001597492">
    <property type="component" value="Unassembled WGS sequence"/>
</dbReference>
<gene>
    <name evidence="3" type="ORF">ACFSW7_02615</name>
</gene>
<dbReference type="CDD" id="cd06530">
    <property type="entry name" value="S26_SPase_I"/>
    <property type="match status" value="1"/>
</dbReference>
<protein>
    <submittedName>
        <fullName evidence="3">S26 family signal peptidase</fullName>
    </submittedName>
</protein>
<keyword evidence="2" id="KW-0472">Membrane</keyword>
<feature type="transmembrane region" description="Helical" evidence="2">
    <location>
        <begin position="371"/>
        <end position="389"/>
    </location>
</feature>
<feature type="transmembrane region" description="Helical" evidence="2">
    <location>
        <begin position="410"/>
        <end position="429"/>
    </location>
</feature>
<feature type="compositionally biased region" description="Acidic residues" evidence="1">
    <location>
        <begin position="159"/>
        <end position="177"/>
    </location>
</feature>
<feature type="transmembrane region" description="Helical" evidence="2">
    <location>
        <begin position="6"/>
        <end position="33"/>
    </location>
</feature>
<evidence type="ECO:0000313" key="4">
    <source>
        <dbReference type="Proteomes" id="UP001597492"/>
    </source>
</evidence>
<keyword evidence="4" id="KW-1185">Reference proteome</keyword>
<proteinExistence type="predicted"/>
<evidence type="ECO:0000256" key="1">
    <source>
        <dbReference type="SAM" id="MobiDB-lite"/>
    </source>
</evidence>
<accession>A0ABW5UWI8</accession>
<name>A0ABW5UWI8_9MICO</name>
<evidence type="ECO:0000256" key="2">
    <source>
        <dbReference type="SAM" id="Phobius"/>
    </source>
</evidence>
<dbReference type="EMBL" id="JBHUNE010000003">
    <property type="protein sequence ID" value="MFD2757269.1"/>
    <property type="molecule type" value="Genomic_DNA"/>
</dbReference>
<dbReference type="RefSeq" id="WP_019619813.1">
    <property type="nucleotide sequence ID" value="NZ_JBHUNE010000003.1"/>
</dbReference>
<feature type="region of interest" description="Disordered" evidence="1">
    <location>
        <begin position="156"/>
        <end position="185"/>
    </location>
</feature>
<feature type="transmembrane region" description="Helical" evidence="2">
    <location>
        <begin position="189"/>
        <end position="207"/>
    </location>
</feature>
<organism evidence="3 4">
    <name type="scientific">Gulosibacter faecalis</name>
    <dbReference type="NCBI Taxonomy" id="272240"/>
    <lineage>
        <taxon>Bacteria</taxon>
        <taxon>Bacillati</taxon>
        <taxon>Actinomycetota</taxon>
        <taxon>Actinomycetes</taxon>
        <taxon>Micrococcales</taxon>
        <taxon>Microbacteriaceae</taxon>
        <taxon>Gulosibacter</taxon>
    </lineage>
</organism>
<feature type="transmembrane region" description="Helical" evidence="2">
    <location>
        <begin position="133"/>
        <end position="151"/>
    </location>
</feature>
<sequence>MGETLLSVLALGGLACIVLFVAAMLFNVSVIMFKTGSMSPTIPAGSAALVREIPASEVEVGDVVTVERPGQLPVTHRVTSVADADVANARTITMRGDANVQDDPNPYVIETVDIVMFSVPGLANVIVWFSNPLVLGGITVAASVLVTWAFWPRARSEAEGDEGAEDAEVTEGTEEPDAAPTGRRRGRHVAAMVALAGGAGLLVAVAAPPPAIAAGESTTVIEGDVIRLTSIGDFAAMQSMRPGVPAYWQVGVEADTQDPGTIDVTAEASGSAELGLDLEFRACTVQWIDGVCSGEEVGVNAPAASLLGADPHPLLTLPADQARWVLVTATIPEDASGSVSVLIRATGMGDDLVAAPENPLTTLPATGGTPAWMLGLGAVLVTIGLALAARARRRRVDIHSPQRPEDPKLRLTRVAAVITAVGLGAGLLVPTPRDTVAAWTDAEIATGTLQAGTVPRVTQIQCEQREHWVLLLRYYDAYLYWPEPTPLLPGMSVSYRVNFTKGSTTTSETTSSTNYLMSGSVLGDLLSLLLSSPGPITVRVETVQTDVTSNTSWVSATSETSVTVAFTGSLAGAHFRCP</sequence>
<comment type="caution">
    <text evidence="3">The sequence shown here is derived from an EMBL/GenBank/DDBJ whole genome shotgun (WGS) entry which is preliminary data.</text>
</comment>
<reference evidence="4" key="1">
    <citation type="journal article" date="2019" name="Int. J. Syst. Evol. Microbiol.">
        <title>The Global Catalogue of Microorganisms (GCM) 10K type strain sequencing project: providing services to taxonomists for standard genome sequencing and annotation.</title>
        <authorList>
            <consortium name="The Broad Institute Genomics Platform"/>
            <consortium name="The Broad Institute Genome Sequencing Center for Infectious Disease"/>
            <person name="Wu L."/>
            <person name="Ma J."/>
        </authorList>
    </citation>
    <scope>NUCLEOTIDE SEQUENCE [LARGE SCALE GENOMIC DNA]</scope>
    <source>
        <strain evidence="4">TISTR 1514</strain>
    </source>
</reference>